<comment type="caution">
    <text evidence="5">The sequence shown here is derived from an EMBL/GenBank/DDBJ whole genome shotgun (WGS) entry which is preliminary data.</text>
</comment>
<dbReference type="OrthoDB" id="421075at2759"/>
<evidence type="ECO:0008006" key="7">
    <source>
        <dbReference type="Google" id="ProtNLM"/>
    </source>
</evidence>
<dbReference type="Pfam" id="PF13181">
    <property type="entry name" value="TPR_8"/>
    <property type="match status" value="1"/>
</dbReference>
<evidence type="ECO:0000256" key="1">
    <source>
        <dbReference type="ARBA" id="ARBA00022737"/>
    </source>
</evidence>
<keyword evidence="6" id="KW-1185">Reference proteome</keyword>
<dbReference type="GO" id="GO:0006401">
    <property type="term" value="P:RNA catabolic process"/>
    <property type="evidence" value="ECO:0007669"/>
    <property type="project" value="InterPro"/>
</dbReference>
<gene>
    <name evidence="5" type="ORF">CDD81_3345</name>
</gene>
<accession>A0A2C5XXC6</accession>
<dbReference type="SUPFAM" id="SSF48452">
    <property type="entry name" value="TPR-like"/>
    <property type="match status" value="4"/>
</dbReference>
<feature type="region of interest" description="Disordered" evidence="4">
    <location>
        <begin position="328"/>
        <end position="349"/>
    </location>
</feature>
<dbReference type="EMBL" id="NJET01000212">
    <property type="protein sequence ID" value="PHH59364.1"/>
    <property type="molecule type" value="Genomic_DNA"/>
</dbReference>
<name>A0A2C5XXC6_9HYPO</name>
<feature type="repeat" description="TPR" evidence="3">
    <location>
        <begin position="988"/>
        <end position="1021"/>
    </location>
</feature>
<proteinExistence type="predicted"/>
<dbReference type="GO" id="GO:0055087">
    <property type="term" value="C:Ski complex"/>
    <property type="evidence" value="ECO:0007669"/>
    <property type="project" value="InterPro"/>
</dbReference>
<dbReference type="Pfam" id="PF18833">
    <property type="entry name" value="TPR_22"/>
    <property type="match status" value="1"/>
</dbReference>
<dbReference type="InterPro" id="IPR019734">
    <property type="entry name" value="TPR_rpt"/>
</dbReference>
<evidence type="ECO:0000313" key="5">
    <source>
        <dbReference type="EMBL" id="PHH59364.1"/>
    </source>
</evidence>
<dbReference type="InterPro" id="IPR011990">
    <property type="entry name" value="TPR-like_helical_dom_sf"/>
</dbReference>
<evidence type="ECO:0000313" key="6">
    <source>
        <dbReference type="Proteomes" id="UP000226192"/>
    </source>
</evidence>
<dbReference type="InterPro" id="IPR040962">
    <property type="entry name" value="TPR_22"/>
</dbReference>
<evidence type="ECO:0000256" key="2">
    <source>
        <dbReference type="ARBA" id="ARBA00022803"/>
    </source>
</evidence>
<dbReference type="Pfam" id="PF14559">
    <property type="entry name" value="TPR_19"/>
    <property type="match status" value="1"/>
</dbReference>
<dbReference type="PROSITE" id="PS50005">
    <property type="entry name" value="TPR"/>
    <property type="match status" value="3"/>
</dbReference>
<feature type="repeat" description="TPR" evidence="3">
    <location>
        <begin position="654"/>
        <end position="687"/>
    </location>
</feature>
<keyword evidence="1" id="KW-0677">Repeat</keyword>
<sequence>MAQLKAALKLINDAIRQHKFDDAIEKSREYLLKDAKSYQGHIFLAFALDKTQRLDEAERIYGAAVALRPQDPQAYQGLIKLYQSQGAKKLVEYQRAVISVARVFHDAENLYKAQEAVDRYVDFARAHGDSLQYADALWIRLPESPLYPILEGRFPSPAKTYETIAHIIEDYDKKRINTLIGERRTRLAAVLSDVTTQVKREVYGQSKLEHIYRQLIDWTNNDEVRRCFEEKLLRYCYDRLLVCPPEAKAEQQAIVLKLAQDMVIIEHPFKLAWEIAINWQDNKEIKDWDVQMLRTYCSFFPESDMYKVITAYLTSNLSPFPPAVETEKKVPETSWSDESEDDDDGGVPTSFLPLSDEDRLMMFTEGMAGAESTLSYRLVGHFFLQLSEYETTVEQMRKARQFIAREQATTGMQFQNTRDAYSVLLATALVYYQCPRHHDEAKSLFDNVLEHDASCTAALIGVGLIYEEDQDLDQALDFLTRALQRDGANLRVRCEAAWVKALKGDRQTAKDDLTHCLRLLGEERSPDKELVAEIHYRLGTCIWNIDSSRQARKRRSGECAYAHWLAAISSNMNHAPSYTSLGVFYSDYAKDKRRGRYAFQKALEMSSAEVVAAERLARSFAEDGDWDRVELVARRVVESGKVKPPPGSKRKGISWPLAALGVAELNKQEYHKSIVSFQSALRLSPNDYHCWVGLGESYHSSGRYMAATKAIANAKSLEQEAQGGVAQDGWFTTYMLANIKRELGEFDEAISLYQSVLDTRADEEGVVIALLQTLVESGLASLERGHFGKAVELSLDAIEFACGASTGVRKTFNFWKSVGDACSVFSSVQSRVQDFPKDAIKMLLESSSQEAFDVLSSLDQVDTSVVFAKGLYSQEEQAAVDLTRCVHATILCHKAAMHAAQDDAHARAVAHYNLGWAEFRAHECLPADLRMGSSKYLRASCQALKRAIELESGNWEFWNALGVVTSDMNPSVSQHALVRSLHLNERSPVAWTNLGTVALLSGDTKLAKEAYTKAQSADPEYAHGWVGQAFIALLGGNHAEARGLLTHAMSIADASSLPTRRHYSACIFDHIAVAPPDTTVTWLVQPLLALNQVHSLRPHDFVSGHLAALLDERIGDRRRMVQRLEELCNRVQGDYESTSSAQSLARLTVAKTDLARAYLAVGSYQQAVECGLAALELSSHEGQGPLGQERQTRARLSANLTVGLGYFDVGEHDEAETCFRAALDESHGNADATCLVAQALWAQGTDESREKARECLFEVMEKQPEHVDSILLLGIMALVDQDEGSLEAVVEDLELLRASALMPAARQPQISQVLRAIAGLRQGHTEQDRRVQVQRDIMLDPYLPHGWGSLAETAGSRYAAQMAVVVSAHSTPPRGCVESVQLAEAYSRTGKAADGQRAALLAPWRPLNMAVQGQE</sequence>
<dbReference type="Gene3D" id="1.25.40.10">
    <property type="entry name" value="Tetratricopeptide repeat domain"/>
    <property type="match status" value="4"/>
</dbReference>
<reference evidence="5 6" key="1">
    <citation type="submission" date="2017-06" db="EMBL/GenBank/DDBJ databases">
        <title>Ant-infecting Ophiocordyceps genomes reveal a high diversity of potential behavioral manipulation genes and a possible major role for enterotoxins.</title>
        <authorList>
            <person name="De Bekker C."/>
            <person name="Evans H.C."/>
            <person name="Brachmann A."/>
            <person name="Hughes D.P."/>
        </authorList>
    </citation>
    <scope>NUCLEOTIDE SEQUENCE [LARGE SCALE GENOMIC DNA]</scope>
    <source>
        <strain evidence="5 6">Map64</strain>
    </source>
</reference>
<dbReference type="Pfam" id="PF13432">
    <property type="entry name" value="TPR_16"/>
    <property type="match status" value="1"/>
</dbReference>
<evidence type="ECO:0000256" key="4">
    <source>
        <dbReference type="SAM" id="MobiDB-lite"/>
    </source>
</evidence>
<dbReference type="InterPro" id="IPR039226">
    <property type="entry name" value="Ski3/TTC37"/>
</dbReference>
<feature type="repeat" description="TPR" evidence="3">
    <location>
        <begin position="456"/>
        <end position="489"/>
    </location>
</feature>
<keyword evidence="2 3" id="KW-0802">TPR repeat</keyword>
<dbReference type="STRING" id="1399860.A0A2C5XXC6"/>
<dbReference type="SMART" id="SM00028">
    <property type="entry name" value="TPR"/>
    <property type="match status" value="10"/>
</dbReference>
<dbReference type="PANTHER" id="PTHR15704:SF7">
    <property type="entry name" value="SUPERKILLER COMPLEX PROTEIN 3"/>
    <property type="match status" value="1"/>
</dbReference>
<dbReference type="Pfam" id="PF13176">
    <property type="entry name" value="TPR_7"/>
    <property type="match status" value="1"/>
</dbReference>
<feature type="compositionally biased region" description="Acidic residues" evidence="4">
    <location>
        <begin position="335"/>
        <end position="345"/>
    </location>
</feature>
<protein>
    <recommendedName>
        <fullName evidence="7">Superkiller protein 3</fullName>
    </recommendedName>
</protein>
<dbReference type="Proteomes" id="UP000226192">
    <property type="component" value="Unassembled WGS sequence"/>
</dbReference>
<evidence type="ECO:0000256" key="3">
    <source>
        <dbReference type="PROSITE-ProRule" id="PRU00339"/>
    </source>
</evidence>
<dbReference type="PANTHER" id="PTHR15704">
    <property type="entry name" value="SUPERKILLER 3 PROTEIN-RELATED"/>
    <property type="match status" value="1"/>
</dbReference>
<organism evidence="5 6">
    <name type="scientific">Ophiocordyceps australis</name>
    <dbReference type="NCBI Taxonomy" id="1399860"/>
    <lineage>
        <taxon>Eukaryota</taxon>
        <taxon>Fungi</taxon>
        <taxon>Dikarya</taxon>
        <taxon>Ascomycota</taxon>
        <taxon>Pezizomycotina</taxon>
        <taxon>Sordariomycetes</taxon>
        <taxon>Hypocreomycetidae</taxon>
        <taxon>Hypocreales</taxon>
        <taxon>Ophiocordycipitaceae</taxon>
        <taxon>Ophiocordyceps</taxon>
    </lineage>
</organism>